<dbReference type="InterPro" id="IPR029057">
    <property type="entry name" value="PRTase-like"/>
</dbReference>
<dbReference type="CDD" id="cd06223">
    <property type="entry name" value="PRTases_typeI"/>
    <property type="match status" value="1"/>
</dbReference>
<gene>
    <name evidence="2" type="ORF">E0H45_12495</name>
</gene>
<dbReference type="Gene3D" id="3.30.1310.20">
    <property type="entry name" value="PRTase-like"/>
    <property type="match status" value="1"/>
</dbReference>
<evidence type="ECO:0000313" key="3">
    <source>
        <dbReference type="Proteomes" id="UP000292346"/>
    </source>
</evidence>
<dbReference type="EMBL" id="SJJZ01000001">
    <property type="protein sequence ID" value="TCC12011.1"/>
    <property type="molecule type" value="Genomic_DNA"/>
</dbReference>
<dbReference type="Gene3D" id="3.40.50.2020">
    <property type="match status" value="1"/>
</dbReference>
<comment type="caution">
    <text evidence="2">The sequence shown here is derived from an EMBL/GenBank/DDBJ whole genome shotgun (WGS) entry which is preliminary data.</text>
</comment>
<accession>A0A4R0HML1</accession>
<reference evidence="2 3" key="1">
    <citation type="submission" date="2019-02" db="EMBL/GenBank/DDBJ databases">
        <title>Kribbella capetownensis sp. nov. and Kribbella speibonae sp. nov., isolated from soil.</title>
        <authorList>
            <person name="Curtis S.M."/>
            <person name="Norton I."/>
            <person name="Everest G.J."/>
            <person name="Meyers P.R."/>
        </authorList>
    </citation>
    <scope>NUCLEOTIDE SEQUENCE [LARGE SCALE GENOMIC DNA]</scope>
    <source>
        <strain evidence="2 3">KCTC 29219</strain>
    </source>
</reference>
<dbReference type="Pfam" id="PF00156">
    <property type="entry name" value="Pribosyltran"/>
    <property type="match status" value="1"/>
</dbReference>
<organism evidence="2 3">
    <name type="scientific">Kribbella soli</name>
    <dbReference type="NCBI Taxonomy" id="1124743"/>
    <lineage>
        <taxon>Bacteria</taxon>
        <taxon>Bacillati</taxon>
        <taxon>Actinomycetota</taxon>
        <taxon>Actinomycetes</taxon>
        <taxon>Propionibacteriales</taxon>
        <taxon>Kribbellaceae</taxon>
        <taxon>Kribbella</taxon>
    </lineage>
</organism>
<name>A0A4R0HML1_9ACTN</name>
<feature type="domain" description="Phosphoribosyltransferase" evidence="1">
    <location>
        <begin position="26"/>
        <end position="169"/>
    </location>
</feature>
<protein>
    <submittedName>
        <fullName evidence="2">Phosphoribosyltransferase</fullName>
    </submittedName>
</protein>
<dbReference type="GO" id="GO:0016757">
    <property type="term" value="F:glycosyltransferase activity"/>
    <property type="evidence" value="ECO:0007669"/>
    <property type="project" value="UniProtKB-KW"/>
</dbReference>
<evidence type="ECO:0000259" key="1">
    <source>
        <dbReference type="Pfam" id="PF00156"/>
    </source>
</evidence>
<evidence type="ECO:0000313" key="2">
    <source>
        <dbReference type="EMBL" id="TCC12011.1"/>
    </source>
</evidence>
<proteinExistence type="predicted"/>
<sequence>MGAMRRPYPDRAAAGRVLADELGSVGGSVLVLGLARGGVPVAAPVAEVLDAELDVLIVRKLGLPGQPELAMGAIAGVGDELHVVRNEPIAAEVDAETLEAVRRQEVRELRRREQAYRGDRPPIDVRDRVVILIDDGLATGATMRAAVEAVRRHRPARVVVAVPVGGIESCRRLSRVADQVVCAWIPQYFTAVGQAYRDFSPVSDDAVRRVLAESTARRPGG</sequence>
<dbReference type="InterPro" id="IPR000836">
    <property type="entry name" value="PRTase_dom"/>
</dbReference>
<keyword evidence="3" id="KW-1185">Reference proteome</keyword>
<dbReference type="OrthoDB" id="9810066at2"/>
<keyword evidence="2" id="KW-0808">Transferase</keyword>
<dbReference type="AlphaFoldDB" id="A0A4R0HML1"/>
<dbReference type="Proteomes" id="UP000292346">
    <property type="component" value="Unassembled WGS sequence"/>
</dbReference>
<keyword evidence="2" id="KW-0328">Glycosyltransferase</keyword>
<dbReference type="SUPFAM" id="SSF53271">
    <property type="entry name" value="PRTase-like"/>
    <property type="match status" value="1"/>
</dbReference>